<feature type="transmembrane region" description="Helical" evidence="3">
    <location>
        <begin position="304"/>
        <end position="331"/>
    </location>
</feature>
<proteinExistence type="predicted"/>
<protein>
    <submittedName>
        <fullName evidence="5">PLAT domain-containing protein</fullName>
    </submittedName>
</protein>
<feature type="transmembrane region" description="Helical" evidence="3">
    <location>
        <begin position="157"/>
        <end position="180"/>
    </location>
</feature>
<dbReference type="AlphaFoldDB" id="A0A0R3U0V0"/>
<organism evidence="5">
    <name type="scientific">Rodentolepis nana</name>
    <name type="common">Dwarf tapeworm</name>
    <name type="synonym">Hymenolepis nana</name>
    <dbReference type="NCBI Taxonomy" id="102285"/>
    <lineage>
        <taxon>Eukaryota</taxon>
        <taxon>Metazoa</taxon>
        <taxon>Spiralia</taxon>
        <taxon>Lophotrochozoa</taxon>
        <taxon>Platyhelminthes</taxon>
        <taxon>Cestoda</taxon>
        <taxon>Eucestoda</taxon>
        <taxon>Cyclophyllidea</taxon>
        <taxon>Hymenolepididae</taxon>
        <taxon>Rodentolepis</taxon>
    </lineage>
</organism>
<dbReference type="STRING" id="102285.A0A0R3U0V0"/>
<dbReference type="InterPro" id="IPR001024">
    <property type="entry name" value="PLAT/LH2_dom"/>
</dbReference>
<keyword evidence="3" id="KW-0812">Transmembrane</keyword>
<evidence type="ECO:0000256" key="2">
    <source>
        <dbReference type="SAM" id="MobiDB-lite"/>
    </source>
</evidence>
<dbReference type="GO" id="GO:0016020">
    <property type="term" value="C:membrane"/>
    <property type="evidence" value="ECO:0007669"/>
    <property type="project" value="TreeGrafter"/>
</dbReference>
<dbReference type="GO" id="GO:0050982">
    <property type="term" value="P:detection of mechanical stimulus"/>
    <property type="evidence" value="ECO:0007669"/>
    <property type="project" value="TreeGrafter"/>
</dbReference>
<keyword evidence="3" id="KW-0472">Membrane</keyword>
<dbReference type="PANTHER" id="PTHR10877">
    <property type="entry name" value="POLYCYSTIN FAMILY MEMBER"/>
    <property type="match status" value="1"/>
</dbReference>
<feature type="transmembrane region" description="Helical" evidence="3">
    <location>
        <begin position="365"/>
        <end position="385"/>
    </location>
</feature>
<dbReference type="GO" id="GO:0005262">
    <property type="term" value="F:calcium channel activity"/>
    <property type="evidence" value="ECO:0007669"/>
    <property type="project" value="TreeGrafter"/>
</dbReference>
<sequence length="468" mass="54242">LLNPKEEDNPPLGDLRFLRLWHDNRGRGDSASWYCDFVCVIDLQTKNRFNFIVEKWFGVDEGDGLVDRVIPVAGPIDRLRVYYIFSHKVKSDASDNHLWASIFTRPAHSRFTRVERVACCLLILFLTMVSSCMFYRNEGPEVVDFEFTIGPFALTPYVAYTGAVTCLITFVPVTLIMLLFRNSKLRVSHTTLLRGVVEDHLDEELEDDDYENTIRENGPQLHHSAGIDQPRQSYSETPELSEKEIEEKGKESLKSKLGDISFPWQMRILAWFLLIGAIAASVVFTTFYGISFGDAACKQWLSSLFVSFFMDLCLTQPIKVILFAIFFAVIFRGRIENYVIRPPDPETLERARIHRQKTRQMFDMLRELLFFVVFFTLLVIVSNGFRDPMAMRLRESLTSLFFNGDDFINSIDGIWNWLEKVLLPNLRAGKWYNGMPPIGQRGFIGDRMNRIMGYATMRQVRVREGWFF</sequence>
<dbReference type="WBParaSite" id="HNAJ_0001374901-mRNA-1">
    <property type="protein sequence ID" value="HNAJ_0001374901-mRNA-1"/>
    <property type="gene ID" value="HNAJ_0001374901"/>
</dbReference>
<dbReference type="InterPro" id="IPR051223">
    <property type="entry name" value="Polycystin"/>
</dbReference>
<comment type="caution">
    <text evidence="1">Lacks conserved residue(s) required for the propagation of feature annotation.</text>
</comment>
<feature type="transmembrane region" description="Helical" evidence="3">
    <location>
        <begin position="117"/>
        <end position="137"/>
    </location>
</feature>
<dbReference type="Gene3D" id="2.60.60.20">
    <property type="entry name" value="PLAT/LH2 domain"/>
    <property type="match status" value="1"/>
</dbReference>
<feature type="domain" description="PLAT" evidence="4">
    <location>
        <begin position="1"/>
        <end position="71"/>
    </location>
</feature>
<feature type="transmembrane region" description="Helical" evidence="3">
    <location>
        <begin position="268"/>
        <end position="292"/>
    </location>
</feature>
<reference evidence="5" key="1">
    <citation type="submission" date="2017-02" db="UniProtKB">
        <authorList>
            <consortium name="WormBaseParasite"/>
        </authorList>
    </citation>
    <scope>IDENTIFICATION</scope>
</reference>
<name>A0A0R3U0V0_RODNA</name>
<evidence type="ECO:0000313" key="5">
    <source>
        <dbReference type="WBParaSite" id="HNAJ_0001374901-mRNA-1"/>
    </source>
</evidence>
<dbReference type="InterPro" id="IPR036392">
    <property type="entry name" value="PLAT/LH2_dom_sf"/>
</dbReference>
<dbReference type="PANTHER" id="PTHR10877:SF150">
    <property type="entry name" value="REJ DOMAIN-CONTAINING PROTEIN"/>
    <property type="match status" value="1"/>
</dbReference>
<evidence type="ECO:0000256" key="1">
    <source>
        <dbReference type="PROSITE-ProRule" id="PRU00152"/>
    </source>
</evidence>
<evidence type="ECO:0000259" key="4">
    <source>
        <dbReference type="PROSITE" id="PS50095"/>
    </source>
</evidence>
<feature type="region of interest" description="Disordered" evidence="2">
    <location>
        <begin position="216"/>
        <end position="241"/>
    </location>
</feature>
<keyword evidence="3" id="KW-1133">Transmembrane helix</keyword>
<evidence type="ECO:0000256" key="3">
    <source>
        <dbReference type="SAM" id="Phobius"/>
    </source>
</evidence>
<dbReference type="PROSITE" id="PS50095">
    <property type="entry name" value="PLAT"/>
    <property type="match status" value="1"/>
</dbReference>
<accession>A0A0R3U0V0</accession>
<dbReference type="SUPFAM" id="SSF49723">
    <property type="entry name" value="Lipase/lipooxygenase domain (PLAT/LH2 domain)"/>
    <property type="match status" value="1"/>
</dbReference>
<dbReference type="Pfam" id="PF01477">
    <property type="entry name" value="PLAT"/>
    <property type="match status" value="1"/>
</dbReference>